<sequence>MNAHNKTQFTYARINCVLKDSSCNTSLPKILMVTVYASNASSSSTIFKASESDATLTLTKKNTMQAFTHWFARIFQSTFVSAPSRSKRCSGDVSKLQNPSSAKRRQQPQTPAKLHVMAITTVSNNKPP</sequence>
<organism evidence="2 3">
    <name type="scientific">Solanum commersonii</name>
    <name type="common">Commerson's wild potato</name>
    <name type="synonym">Commerson's nightshade</name>
    <dbReference type="NCBI Taxonomy" id="4109"/>
    <lineage>
        <taxon>Eukaryota</taxon>
        <taxon>Viridiplantae</taxon>
        <taxon>Streptophyta</taxon>
        <taxon>Embryophyta</taxon>
        <taxon>Tracheophyta</taxon>
        <taxon>Spermatophyta</taxon>
        <taxon>Magnoliopsida</taxon>
        <taxon>eudicotyledons</taxon>
        <taxon>Gunneridae</taxon>
        <taxon>Pentapetalae</taxon>
        <taxon>asterids</taxon>
        <taxon>lamiids</taxon>
        <taxon>Solanales</taxon>
        <taxon>Solanaceae</taxon>
        <taxon>Solanoideae</taxon>
        <taxon>Solaneae</taxon>
        <taxon>Solanum</taxon>
    </lineage>
</organism>
<accession>A0A9J5W6I1</accession>
<protein>
    <submittedName>
        <fullName evidence="2">Uncharacterized protein</fullName>
    </submittedName>
</protein>
<dbReference type="AlphaFoldDB" id="A0A9J5W6I1"/>
<evidence type="ECO:0000256" key="1">
    <source>
        <dbReference type="SAM" id="MobiDB-lite"/>
    </source>
</evidence>
<feature type="region of interest" description="Disordered" evidence="1">
    <location>
        <begin position="84"/>
        <end position="113"/>
    </location>
</feature>
<gene>
    <name evidence="2" type="ORF">H5410_060987</name>
</gene>
<evidence type="ECO:0000313" key="3">
    <source>
        <dbReference type="Proteomes" id="UP000824120"/>
    </source>
</evidence>
<dbReference type="EMBL" id="JACXVP010000012">
    <property type="protein sequence ID" value="KAG5571221.1"/>
    <property type="molecule type" value="Genomic_DNA"/>
</dbReference>
<name>A0A9J5W6I1_SOLCO</name>
<keyword evidence="3" id="KW-1185">Reference proteome</keyword>
<proteinExistence type="predicted"/>
<dbReference type="Proteomes" id="UP000824120">
    <property type="component" value="Chromosome 12"/>
</dbReference>
<evidence type="ECO:0000313" key="2">
    <source>
        <dbReference type="EMBL" id="KAG5571221.1"/>
    </source>
</evidence>
<comment type="caution">
    <text evidence="2">The sequence shown here is derived from an EMBL/GenBank/DDBJ whole genome shotgun (WGS) entry which is preliminary data.</text>
</comment>
<reference evidence="2 3" key="1">
    <citation type="submission" date="2020-09" db="EMBL/GenBank/DDBJ databases">
        <title>De no assembly of potato wild relative species, Solanum commersonii.</title>
        <authorList>
            <person name="Cho K."/>
        </authorList>
    </citation>
    <scope>NUCLEOTIDE SEQUENCE [LARGE SCALE GENOMIC DNA]</scope>
    <source>
        <strain evidence="2">LZ3.2</strain>
        <tissue evidence="2">Leaf</tissue>
    </source>
</reference>